<keyword evidence="2" id="KW-0472">Membrane</keyword>
<feature type="compositionally biased region" description="Low complexity" evidence="1">
    <location>
        <begin position="46"/>
        <end position="55"/>
    </location>
</feature>
<evidence type="ECO:0000256" key="2">
    <source>
        <dbReference type="SAM" id="Phobius"/>
    </source>
</evidence>
<feature type="region of interest" description="Disordered" evidence="1">
    <location>
        <begin position="1"/>
        <end position="55"/>
    </location>
</feature>
<organism evidence="3 4">
    <name type="scientific">Mycetocola tolaasinivorans</name>
    <dbReference type="NCBI Taxonomy" id="76635"/>
    <lineage>
        <taxon>Bacteria</taxon>
        <taxon>Bacillati</taxon>
        <taxon>Actinomycetota</taxon>
        <taxon>Actinomycetes</taxon>
        <taxon>Micrococcales</taxon>
        <taxon>Microbacteriaceae</taxon>
        <taxon>Mycetocola</taxon>
    </lineage>
</organism>
<evidence type="ECO:0000256" key="1">
    <source>
        <dbReference type="SAM" id="MobiDB-lite"/>
    </source>
</evidence>
<feature type="region of interest" description="Disordered" evidence="1">
    <location>
        <begin position="70"/>
        <end position="90"/>
    </location>
</feature>
<protein>
    <submittedName>
        <fullName evidence="3">Uncharacterized protein</fullName>
    </submittedName>
</protein>
<feature type="transmembrane region" description="Helical" evidence="2">
    <location>
        <begin position="112"/>
        <end position="136"/>
    </location>
</feature>
<evidence type="ECO:0000313" key="3">
    <source>
        <dbReference type="EMBL" id="RLP75910.1"/>
    </source>
</evidence>
<dbReference type="Proteomes" id="UP000272503">
    <property type="component" value="Unassembled WGS sequence"/>
</dbReference>
<dbReference type="AlphaFoldDB" id="A0A3L7A7W8"/>
<feature type="compositionally biased region" description="Polar residues" evidence="1">
    <location>
        <begin position="1"/>
        <end position="14"/>
    </location>
</feature>
<sequence>MPTNQQDATASVPSRTVEPRDSADPVAPSAAPVRERIRPSASRPQGATPGVAGPPLVPAALSVGTGSVPGTALPVPPPPPLGHASSPQSWGVEPVAAPVAPTPRSGPNPWIILLWCLTVALLGGGILGLTFVMDVALGRYSSQSFEESDYQNQIAYYQVLSVVTPALLTSGILGLIGLLVRLAVRRDVRVASAARSASATPNREIAA</sequence>
<keyword evidence="4" id="KW-1185">Reference proteome</keyword>
<comment type="caution">
    <text evidence="3">The sequence shown here is derived from an EMBL/GenBank/DDBJ whole genome shotgun (WGS) entry which is preliminary data.</text>
</comment>
<accession>A0A3L7A7W8</accession>
<keyword evidence="2" id="KW-1133">Transmembrane helix</keyword>
<keyword evidence="2" id="KW-0812">Transmembrane</keyword>
<name>A0A3L7A7W8_9MICO</name>
<feature type="transmembrane region" description="Helical" evidence="2">
    <location>
        <begin position="156"/>
        <end position="180"/>
    </location>
</feature>
<gene>
    <name evidence="3" type="ORF">D9V32_07015</name>
</gene>
<dbReference type="EMBL" id="RCUX01000005">
    <property type="protein sequence ID" value="RLP75910.1"/>
    <property type="molecule type" value="Genomic_DNA"/>
</dbReference>
<evidence type="ECO:0000313" key="4">
    <source>
        <dbReference type="Proteomes" id="UP000272503"/>
    </source>
</evidence>
<proteinExistence type="predicted"/>
<reference evidence="3 4" key="1">
    <citation type="submission" date="2018-10" db="EMBL/GenBank/DDBJ databases">
        <authorList>
            <person name="Li J."/>
        </authorList>
    </citation>
    <scope>NUCLEOTIDE SEQUENCE [LARGE SCALE GENOMIC DNA]</scope>
    <source>
        <strain evidence="3 4">IF 016277</strain>
    </source>
</reference>